<evidence type="ECO:0000313" key="4">
    <source>
        <dbReference type="Proteomes" id="UP000799767"/>
    </source>
</evidence>
<dbReference type="InterPro" id="IPR039123">
    <property type="entry name" value="PPTC7"/>
</dbReference>
<gene>
    <name evidence="3" type="ORF">BDY17DRAFT_312467</name>
</gene>
<dbReference type="InterPro" id="IPR036457">
    <property type="entry name" value="PPM-type-like_dom_sf"/>
</dbReference>
<evidence type="ECO:0000256" key="1">
    <source>
        <dbReference type="RuleBase" id="RU366020"/>
    </source>
</evidence>
<comment type="similarity">
    <text evidence="1">Belongs to the PP2C family.</text>
</comment>
<keyword evidence="1" id="KW-0904">Protein phosphatase</keyword>
<dbReference type="Proteomes" id="UP000799767">
    <property type="component" value="Unassembled WGS sequence"/>
</dbReference>
<accession>A0A6A6PMW0</accession>
<dbReference type="InterPro" id="IPR001932">
    <property type="entry name" value="PPM-type_phosphatase-like_dom"/>
</dbReference>
<protein>
    <recommendedName>
        <fullName evidence="1">Protein phosphatase</fullName>
        <ecNumber evidence="1">3.1.3.16</ecNumber>
    </recommendedName>
</protein>
<dbReference type="SMART" id="SM00332">
    <property type="entry name" value="PP2Cc"/>
    <property type="match status" value="1"/>
</dbReference>
<comment type="catalytic activity">
    <reaction evidence="1">
        <text>O-phospho-L-seryl-[protein] + H2O = L-seryl-[protein] + phosphate</text>
        <dbReference type="Rhea" id="RHEA:20629"/>
        <dbReference type="Rhea" id="RHEA-COMP:9863"/>
        <dbReference type="Rhea" id="RHEA-COMP:11604"/>
        <dbReference type="ChEBI" id="CHEBI:15377"/>
        <dbReference type="ChEBI" id="CHEBI:29999"/>
        <dbReference type="ChEBI" id="CHEBI:43474"/>
        <dbReference type="ChEBI" id="CHEBI:83421"/>
        <dbReference type="EC" id="3.1.3.16"/>
    </reaction>
</comment>
<dbReference type="Gene3D" id="3.60.40.10">
    <property type="entry name" value="PPM-type phosphatase domain"/>
    <property type="match status" value="1"/>
</dbReference>
<dbReference type="PANTHER" id="PTHR12320">
    <property type="entry name" value="PROTEIN PHOSPHATASE 2C"/>
    <property type="match status" value="1"/>
</dbReference>
<comment type="cofactor">
    <cofactor evidence="1">
        <name>Mg(2+)</name>
        <dbReference type="ChEBI" id="CHEBI:18420"/>
    </cofactor>
</comment>
<name>A0A6A6PMW0_9PEZI</name>
<dbReference type="GeneID" id="54476629"/>
<evidence type="ECO:0000259" key="2">
    <source>
        <dbReference type="PROSITE" id="PS51746"/>
    </source>
</evidence>
<dbReference type="OrthoDB" id="60843at2759"/>
<dbReference type="PANTHER" id="PTHR12320:SF1">
    <property type="entry name" value="PROTEIN PHOSPHATASE PTC7 HOMOLOG"/>
    <property type="match status" value="1"/>
</dbReference>
<dbReference type="PROSITE" id="PS51746">
    <property type="entry name" value="PPM_2"/>
    <property type="match status" value="1"/>
</dbReference>
<keyword evidence="1" id="KW-0460">Magnesium</keyword>
<keyword evidence="1" id="KW-0378">Hydrolase</keyword>
<dbReference type="EC" id="3.1.3.16" evidence="1"/>
<feature type="domain" description="PPM-type phosphatase" evidence="2">
    <location>
        <begin position="48"/>
        <end position="355"/>
    </location>
</feature>
<dbReference type="GO" id="GO:0004722">
    <property type="term" value="F:protein serine/threonine phosphatase activity"/>
    <property type="evidence" value="ECO:0007669"/>
    <property type="project" value="UniProtKB-EC"/>
</dbReference>
<keyword evidence="1" id="KW-0479">Metal-binding</keyword>
<comment type="catalytic activity">
    <reaction evidence="1">
        <text>O-phospho-L-threonyl-[protein] + H2O = L-threonyl-[protein] + phosphate</text>
        <dbReference type="Rhea" id="RHEA:47004"/>
        <dbReference type="Rhea" id="RHEA-COMP:11060"/>
        <dbReference type="Rhea" id="RHEA-COMP:11605"/>
        <dbReference type="ChEBI" id="CHEBI:15377"/>
        <dbReference type="ChEBI" id="CHEBI:30013"/>
        <dbReference type="ChEBI" id="CHEBI:43474"/>
        <dbReference type="ChEBI" id="CHEBI:61977"/>
        <dbReference type="EC" id="3.1.3.16"/>
    </reaction>
</comment>
<comment type="cofactor">
    <cofactor evidence="1">
        <name>Mn(2+)</name>
        <dbReference type="ChEBI" id="CHEBI:29035"/>
    </cofactor>
</comment>
<evidence type="ECO:0000313" key="3">
    <source>
        <dbReference type="EMBL" id="KAF2480597.1"/>
    </source>
</evidence>
<dbReference type="SUPFAM" id="SSF81606">
    <property type="entry name" value="PP2C-like"/>
    <property type="match status" value="1"/>
</dbReference>
<organism evidence="3 4">
    <name type="scientific">Neohortaea acidophila</name>
    <dbReference type="NCBI Taxonomy" id="245834"/>
    <lineage>
        <taxon>Eukaryota</taxon>
        <taxon>Fungi</taxon>
        <taxon>Dikarya</taxon>
        <taxon>Ascomycota</taxon>
        <taxon>Pezizomycotina</taxon>
        <taxon>Dothideomycetes</taxon>
        <taxon>Dothideomycetidae</taxon>
        <taxon>Mycosphaerellales</taxon>
        <taxon>Teratosphaeriaceae</taxon>
        <taxon>Neohortaea</taxon>
    </lineage>
</organism>
<reference evidence="3" key="1">
    <citation type="journal article" date="2020" name="Stud. Mycol.">
        <title>101 Dothideomycetes genomes: a test case for predicting lifestyles and emergence of pathogens.</title>
        <authorList>
            <person name="Haridas S."/>
            <person name="Albert R."/>
            <person name="Binder M."/>
            <person name="Bloem J."/>
            <person name="Labutti K."/>
            <person name="Salamov A."/>
            <person name="Andreopoulos B."/>
            <person name="Baker S."/>
            <person name="Barry K."/>
            <person name="Bills G."/>
            <person name="Bluhm B."/>
            <person name="Cannon C."/>
            <person name="Castanera R."/>
            <person name="Culley D."/>
            <person name="Daum C."/>
            <person name="Ezra D."/>
            <person name="Gonzalez J."/>
            <person name="Henrissat B."/>
            <person name="Kuo A."/>
            <person name="Liang C."/>
            <person name="Lipzen A."/>
            <person name="Lutzoni F."/>
            <person name="Magnuson J."/>
            <person name="Mondo S."/>
            <person name="Nolan M."/>
            <person name="Ohm R."/>
            <person name="Pangilinan J."/>
            <person name="Park H.-J."/>
            <person name="Ramirez L."/>
            <person name="Alfaro M."/>
            <person name="Sun H."/>
            <person name="Tritt A."/>
            <person name="Yoshinaga Y."/>
            <person name="Zwiers L.-H."/>
            <person name="Turgeon B."/>
            <person name="Goodwin S."/>
            <person name="Spatafora J."/>
            <person name="Crous P."/>
            <person name="Grigoriev I."/>
        </authorList>
    </citation>
    <scope>NUCLEOTIDE SEQUENCE</scope>
    <source>
        <strain evidence="3">CBS 113389</strain>
    </source>
</reference>
<dbReference type="AlphaFoldDB" id="A0A6A6PMW0"/>
<dbReference type="GO" id="GO:0046872">
    <property type="term" value="F:metal ion binding"/>
    <property type="evidence" value="ECO:0007669"/>
    <property type="project" value="UniProtKB-UniRule"/>
</dbReference>
<proteinExistence type="inferred from homology"/>
<dbReference type="RefSeq" id="XP_033587167.1">
    <property type="nucleotide sequence ID" value="XM_033735627.1"/>
</dbReference>
<keyword evidence="4" id="KW-1185">Reference proteome</keyword>
<dbReference type="EMBL" id="MU001639">
    <property type="protein sequence ID" value="KAF2480597.1"/>
    <property type="molecule type" value="Genomic_DNA"/>
</dbReference>
<sequence>MPYIPFRPSSSSSLAQGKFTYRIGASSAAKRAPQRQPQYNRDYFLYPSTNTPAQQPYLRSTKDVSGEDAFFATTIGPGNAHAVSFGVADGVGGWQDQGVDPSDFSHGIVGYMAGSAHLFDEKEEKKRLRPLALLQTAFDAVMANPRIVAGGSTVSLAVADETGALECANLGDSSFLLLSPGKITHRSPIQTHAFNTPYQLSKIPAQLQAQHAIFGSQHFAETPSQADVTRHSVRHGDIVVFATDGVWDNLSAQDALGIVTKVMCDEGYWFHDNSSGEEMMLDEGLVRKIPQEITKDVRETFLPGLLATAIMREAKSAGLDRRRNSPFAKEVNARYPDEGWEGGKPDDIAVVVCIAVQEDGEVQEKPIKAKL</sequence>
<keyword evidence="1" id="KW-0464">Manganese</keyword>